<dbReference type="GO" id="GO:0071555">
    <property type="term" value="P:cell wall organization"/>
    <property type="evidence" value="ECO:0007669"/>
    <property type="project" value="UniProtKB-UniRule"/>
</dbReference>
<comment type="subcellular location">
    <subcellularLocation>
        <location evidence="7">Golgi apparatus</location>
        <location evidence="7">Golgi stack membrane</location>
        <topology evidence="7">Single-pass type II membrane protein</topology>
    </subcellularLocation>
</comment>
<organism evidence="8">
    <name type="scientific">Sesamum radiatum</name>
    <name type="common">Black benniseed</name>
    <dbReference type="NCBI Taxonomy" id="300843"/>
    <lineage>
        <taxon>Eukaryota</taxon>
        <taxon>Viridiplantae</taxon>
        <taxon>Streptophyta</taxon>
        <taxon>Embryophyta</taxon>
        <taxon>Tracheophyta</taxon>
        <taxon>Spermatophyta</taxon>
        <taxon>Magnoliopsida</taxon>
        <taxon>eudicotyledons</taxon>
        <taxon>Gunneridae</taxon>
        <taxon>Pentapetalae</taxon>
        <taxon>asterids</taxon>
        <taxon>lamiids</taxon>
        <taxon>Lamiales</taxon>
        <taxon>Pedaliaceae</taxon>
        <taxon>Sesamum</taxon>
    </lineage>
</organism>
<dbReference type="GO" id="GO:0008107">
    <property type="term" value="F:galactoside 2-alpha-L-fucosyltransferase activity"/>
    <property type="evidence" value="ECO:0007669"/>
    <property type="project" value="InterPro"/>
</dbReference>
<dbReference type="GO" id="GO:0032580">
    <property type="term" value="C:Golgi cisterna membrane"/>
    <property type="evidence" value="ECO:0007669"/>
    <property type="project" value="UniProtKB-SubCell"/>
</dbReference>
<evidence type="ECO:0000256" key="6">
    <source>
        <dbReference type="ARBA" id="ARBA00023316"/>
    </source>
</evidence>
<reference evidence="8" key="2">
    <citation type="journal article" date="2024" name="Plant">
        <title>Genomic evolution and insights into agronomic trait innovations of Sesamum species.</title>
        <authorList>
            <person name="Miao H."/>
            <person name="Wang L."/>
            <person name="Qu L."/>
            <person name="Liu H."/>
            <person name="Sun Y."/>
            <person name="Le M."/>
            <person name="Wang Q."/>
            <person name="Wei S."/>
            <person name="Zheng Y."/>
            <person name="Lin W."/>
            <person name="Duan Y."/>
            <person name="Cao H."/>
            <person name="Xiong S."/>
            <person name="Wang X."/>
            <person name="Wei L."/>
            <person name="Li C."/>
            <person name="Ma Q."/>
            <person name="Ju M."/>
            <person name="Zhao R."/>
            <person name="Li G."/>
            <person name="Mu C."/>
            <person name="Tian Q."/>
            <person name="Mei H."/>
            <person name="Zhang T."/>
            <person name="Gao T."/>
            <person name="Zhang H."/>
        </authorList>
    </citation>
    <scope>NUCLEOTIDE SEQUENCE</scope>
    <source>
        <strain evidence="8">G02</strain>
    </source>
</reference>
<evidence type="ECO:0000313" key="8">
    <source>
        <dbReference type="EMBL" id="KAL0285676.1"/>
    </source>
</evidence>
<dbReference type="EC" id="2.4.1.-" evidence="7"/>
<keyword evidence="5" id="KW-0325">Glycoprotein</keyword>
<comment type="similarity">
    <text evidence="1 7">Belongs to the glycosyltransferase 37 family.</text>
</comment>
<dbReference type="Gene3D" id="3.40.50.11350">
    <property type="match status" value="1"/>
</dbReference>
<gene>
    <name evidence="8" type="ORF">Sradi_7168500</name>
</gene>
<keyword evidence="3 7" id="KW-0808">Transferase</keyword>
<keyword evidence="2 7" id="KW-0328">Glycosyltransferase</keyword>
<comment type="function">
    <text evidence="7">May be involved in cell wall biosynthesis.</text>
</comment>
<dbReference type="GO" id="GO:0042546">
    <property type="term" value="P:cell wall biogenesis"/>
    <property type="evidence" value="ECO:0007669"/>
    <property type="project" value="InterPro"/>
</dbReference>
<evidence type="ECO:0000256" key="7">
    <source>
        <dbReference type="RuleBase" id="RU367004"/>
    </source>
</evidence>
<reference evidence="8" key="1">
    <citation type="submission" date="2020-06" db="EMBL/GenBank/DDBJ databases">
        <authorList>
            <person name="Li T."/>
            <person name="Hu X."/>
            <person name="Zhang T."/>
            <person name="Song X."/>
            <person name="Zhang H."/>
            <person name="Dai N."/>
            <person name="Sheng W."/>
            <person name="Hou X."/>
            <person name="Wei L."/>
        </authorList>
    </citation>
    <scope>NUCLEOTIDE SEQUENCE</scope>
    <source>
        <strain evidence="8">G02</strain>
        <tissue evidence="8">Leaf</tissue>
    </source>
</reference>
<keyword evidence="4 7" id="KW-0333">Golgi apparatus</keyword>
<evidence type="ECO:0000256" key="1">
    <source>
        <dbReference type="ARBA" id="ARBA00010481"/>
    </source>
</evidence>
<evidence type="ECO:0000256" key="3">
    <source>
        <dbReference type="ARBA" id="ARBA00022679"/>
    </source>
</evidence>
<dbReference type="EMBL" id="JACGWJ010001019">
    <property type="protein sequence ID" value="KAL0285676.1"/>
    <property type="molecule type" value="Genomic_DNA"/>
</dbReference>
<accession>A0AAW2IU50</accession>
<dbReference type="Pfam" id="PF03254">
    <property type="entry name" value="XG_FTase"/>
    <property type="match status" value="1"/>
</dbReference>
<dbReference type="InterPro" id="IPR004938">
    <property type="entry name" value="XG_FTase"/>
</dbReference>
<evidence type="ECO:0000256" key="5">
    <source>
        <dbReference type="ARBA" id="ARBA00023180"/>
    </source>
</evidence>
<dbReference type="AlphaFoldDB" id="A0AAW2IU50"/>
<evidence type="ECO:0000256" key="4">
    <source>
        <dbReference type="ARBA" id="ARBA00023034"/>
    </source>
</evidence>
<dbReference type="PANTHER" id="PTHR31889:SF2">
    <property type="entry name" value="FUCOSYLTRANSFERASE 3"/>
    <property type="match status" value="1"/>
</dbReference>
<dbReference type="PANTHER" id="PTHR31889">
    <property type="entry name" value="FUCOSYLTRANSFERASE 2-RELATED"/>
    <property type="match status" value="1"/>
</dbReference>
<sequence>MTSLSGGYFEEVRDLYWEHPIVIGDVIEVYQASHEGHQQIEKQIHNRKAWAEMYLLSLTDTLVISSWSTFGYVAQGLGNLKPCLKIGQHQTHRVGRLCR</sequence>
<proteinExistence type="inferred from homology"/>
<keyword evidence="6 7" id="KW-0961">Cell wall biogenesis/degradation</keyword>
<dbReference type="GO" id="GO:0009969">
    <property type="term" value="P:xyloglucan biosynthetic process"/>
    <property type="evidence" value="ECO:0007669"/>
    <property type="project" value="TreeGrafter"/>
</dbReference>
<name>A0AAW2IU50_SESRA</name>
<comment type="caution">
    <text evidence="8">The sequence shown here is derived from an EMBL/GenBank/DDBJ whole genome shotgun (WGS) entry which is preliminary data.</text>
</comment>
<evidence type="ECO:0000256" key="2">
    <source>
        <dbReference type="ARBA" id="ARBA00022676"/>
    </source>
</evidence>
<protein>
    <recommendedName>
        <fullName evidence="7">Fucosyltransferase</fullName>
        <ecNumber evidence="7">2.4.1.-</ecNumber>
    </recommendedName>
</protein>